<keyword evidence="2" id="KW-0408">Iron</keyword>
<evidence type="ECO:0000256" key="1">
    <source>
        <dbReference type="ARBA" id="ARBA00022723"/>
    </source>
</evidence>
<dbReference type="PROSITE" id="PS00551">
    <property type="entry name" value="MOLYBDOPTERIN_PROK_1"/>
    <property type="match status" value="1"/>
</dbReference>
<keyword evidence="3" id="KW-0411">Iron-sulfur</keyword>
<organism evidence="5">
    <name type="scientific">marine sediment metagenome</name>
    <dbReference type="NCBI Taxonomy" id="412755"/>
    <lineage>
        <taxon>unclassified sequences</taxon>
        <taxon>metagenomes</taxon>
        <taxon>ecological metagenomes</taxon>
    </lineage>
</organism>
<name>X0XKP3_9ZZZZ</name>
<evidence type="ECO:0000256" key="3">
    <source>
        <dbReference type="ARBA" id="ARBA00023014"/>
    </source>
</evidence>
<evidence type="ECO:0000259" key="4">
    <source>
        <dbReference type="PROSITE" id="PS51669"/>
    </source>
</evidence>
<dbReference type="EMBL" id="BARS01053902">
    <property type="protein sequence ID" value="GAG43749.1"/>
    <property type="molecule type" value="Genomic_DNA"/>
</dbReference>
<feature type="non-terminal residue" evidence="5">
    <location>
        <position position="52"/>
    </location>
</feature>
<dbReference type="GO" id="GO:0046872">
    <property type="term" value="F:metal ion binding"/>
    <property type="evidence" value="ECO:0007669"/>
    <property type="project" value="UniProtKB-KW"/>
</dbReference>
<accession>X0XKP3</accession>
<evidence type="ECO:0000256" key="2">
    <source>
        <dbReference type="ARBA" id="ARBA00023004"/>
    </source>
</evidence>
<evidence type="ECO:0000313" key="5">
    <source>
        <dbReference type="EMBL" id="GAG43749.1"/>
    </source>
</evidence>
<dbReference type="GO" id="GO:0016491">
    <property type="term" value="F:oxidoreductase activity"/>
    <property type="evidence" value="ECO:0007669"/>
    <property type="project" value="InterPro"/>
</dbReference>
<dbReference type="AlphaFoldDB" id="X0XKP3"/>
<dbReference type="Gene3D" id="2.20.25.90">
    <property type="entry name" value="ADC-like domains"/>
    <property type="match status" value="1"/>
</dbReference>
<keyword evidence="1" id="KW-0479">Metal-binding</keyword>
<dbReference type="GO" id="GO:0051539">
    <property type="term" value="F:4 iron, 4 sulfur cluster binding"/>
    <property type="evidence" value="ECO:0007669"/>
    <property type="project" value="InterPro"/>
</dbReference>
<feature type="domain" description="4Fe-4S Mo/W bis-MGD-type" evidence="4">
    <location>
        <begin position="8"/>
        <end position="52"/>
    </location>
</feature>
<dbReference type="SUPFAM" id="SSF53706">
    <property type="entry name" value="Formate dehydrogenase/DMSO reductase, domains 1-3"/>
    <property type="match status" value="1"/>
</dbReference>
<dbReference type="PROSITE" id="PS51669">
    <property type="entry name" value="4FE4S_MOW_BIS_MGD"/>
    <property type="match status" value="1"/>
</dbReference>
<reference evidence="5" key="1">
    <citation type="journal article" date="2014" name="Front. Microbiol.">
        <title>High frequency of phylogenetically diverse reductive dehalogenase-homologous genes in deep subseafloor sedimentary metagenomes.</title>
        <authorList>
            <person name="Kawai M."/>
            <person name="Futagami T."/>
            <person name="Toyoda A."/>
            <person name="Takaki Y."/>
            <person name="Nishi S."/>
            <person name="Hori S."/>
            <person name="Arai W."/>
            <person name="Tsubouchi T."/>
            <person name="Morono Y."/>
            <person name="Uchiyama I."/>
            <person name="Ito T."/>
            <person name="Fujiyama A."/>
            <person name="Inagaki F."/>
            <person name="Takami H."/>
        </authorList>
    </citation>
    <scope>NUCLEOTIDE SEQUENCE</scope>
    <source>
        <strain evidence="5">Expedition CK06-06</strain>
    </source>
</reference>
<dbReference type="InterPro" id="IPR006963">
    <property type="entry name" value="Mopterin_OxRdtase_4Fe-4S_dom"/>
</dbReference>
<protein>
    <recommendedName>
        <fullName evidence="4">4Fe-4S Mo/W bis-MGD-type domain-containing protein</fullName>
    </recommendedName>
</protein>
<dbReference type="InterPro" id="IPR027467">
    <property type="entry name" value="MopterinOxRdtase_cofactor_BS"/>
</dbReference>
<sequence length="52" mass="5695">MSMETSEEKVVSTICNSHCGGSCLIKIHVKDGVIRRLESDDGAEPQFRACAR</sequence>
<dbReference type="Pfam" id="PF04879">
    <property type="entry name" value="Molybdop_Fe4S4"/>
    <property type="match status" value="1"/>
</dbReference>
<proteinExistence type="predicted"/>
<gene>
    <name evidence="5" type="ORF">S01H1_79895</name>
</gene>
<comment type="caution">
    <text evidence="5">The sequence shown here is derived from an EMBL/GenBank/DDBJ whole genome shotgun (WGS) entry which is preliminary data.</text>
</comment>